<dbReference type="Proteomes" id="UP000019116">
    <property type="component" value="Chromosome 2A"/>
</dbReference>
<dbReference type="Gramene" id="TraesCS2A03G1298600.1">
    <property type="protein sequence ID" value="TraesCS2A03G1298600.1.CDS"/>
    <property type="gene ID" value="TraesCS2A03G1298600"/>
</dbReference>
<organism evidence="2">
    <name type="scientific">Triticum aestivum</name>
    <name type="common">Wheat</name>
    <dbReference type="NCBI Taxonomy" id="4565"/>
    <lineage>
        <taxon>Eukaryota</taxon>
        <taxon>Viridiplantae</taxon>
        <taxon>Streptophyta</taxon>
        <taxon>Embryophyta</taxon>
        <taxon>Tracheophyta</taxon>
        <taxon>Spermatophyta</taxon>
        <taxon>Magnoliopsida</taxon>
        <taxon>Liliopsida</taxon>
        <taxon>Poales</taxon>
        <taxon>Poaceae</taxon>
        <taxon>BOP clade</taxon>
        <taxon>Pooideae</taxon>
        <taxon>Triticodae</taxon>
        <taxon>Triticeae</taxon>
        <taxon>Triticinae</taxon>
        <taxon>Triticum</taxon>
    </lineage>
</organism>
<evidence type="ECO:0000313" key="2">
    <source>
        <dbReference type="EnsemblPlants" id="TraesCS2A02G588400.1"/>
    </source>
</evidence>
<reference evidence="2" key="2">
    <citation type="submission" date="2018-10" db="UniProtKB">
        <authorList>
            <consortium name="EnsemblPlants"/>
        </authorList>
    </citation>
    <scope>IDENTIFICATION</scope>
</reference>
<dbReference type="EnsemblPlants" id="TraesCS2A02G588400.1">
    <property type="protein sequence ID" value="TraesCS2A02G588400.1"/>
    <property type="gene ID" value="TraesCS2A02G588400"/>
</dbReference>
<evidence type="ECO:0000313" key="3">
    <source>
        <dbReference type="Proteomes" id="UP000019116"/>
    </source>
</evidence>
<evidence type="ECO:0008006" key="4">
    <source>
        <dbReference type="Google" id="ProtNLM"/>
    </source>
</evidence>
<dbReference type="PROSITE" id="PS51257">
    <property type="entry name" value="PROKAR_LIPOPROTEIN"/>
    <property type="match status" value="1"/>
</dbReference>
<dbReference type="AlphaFoldDB" id="A0A3B6BAG0"/>
<dbReference type="OMA" id="ETKCMEN"/>
<evidence type="ECO:0000256" key="1">
    <source>
        <dbReference type="SAM" id="SignalP"/>
    </source>
</evidence>
<protein>
    <recommendedName>
        <fullName evidence="4">Defensin-like protein</fullName>
    </recommendedName>
</protein>
<feature type="signal peptide" evidence="1">
    <location>
        <begin position="1"/>
        <end position="29"/>
    </location>
</feature>
<sequence length="85" mass="9360">MAISKKNASFLCLGVLMLVMATIMLSCDADPKERCYEIEDGCDETKCMENCVGTGHTKGFHCRDVGECCCLISAKTNVDVIHRHD</sequence>
<accession>A0A3B6BAG0</accession>
<proteinExistence type="predicted"/>
<keyword evidence="3" id="KW-1185">Reference proteome</keyword>
<dbReference type="Gramene" id="TraesARI2A03G00816530.1">
    <property type="protein sequence ID" value="TraesARI2A03G00816530.1"/>
    <property type="gene ID" value="TraesARI2A03G00816530"/>
</dbReference>
<dbReference type="Gramene" id="TraesCS2A02G588400.1">
    <property type="protein sequence ID" value="TraesCS2A02G588400.1"/>
    <property type="gene ID" value="TraesCS2A02G588400"/>
</dbReference>
<reference evidence="2" key="1">
    <citation type="submission" date="2018-08" db="EMBL/GenBank/DDBJ databases">
        <authorList>
            <person name="Rossello M."/>
        </authorList>
    </citation>
    <scope>NUCLEOTIDE SEQUENCE [LARGE SCALE GENOMIC DNA]</scope>
    <source>
        <strain evidence="2">cv. Chinese Spring</strain>
    </source>
</reference>
<name>A0A3B6BAG0_WHEAT</name>
<feature type="chain" id="PRO_5043171668" description="Defensin-like protein" evidence="1">
    <location>
        <begin position="30"/>
        <end position="85"/>
    </location>
</feature>
<dbReference type="Gramene" id="TraesNOR2A03G00818810.1">
    <property type="protein sequence ID" value="TraesNOR2A03G00818810.1"/>
    <property type="gene ID" value="TraesNOR2A03G00818810"/>
</dbReference>
<keyword evidence="1" id="KW-0732">Signal</keyword>